<dbReference type="PANTHER" id="PTHR30474:SF2">
    <property type="entry name" value="PEPTIDOGLYCAN GLYCOSYLTRANSFERASE FTSW-RELATED"/>
    <property type="match status" value="1"/>
</dbReference>
<accession>A0A0F9ZMW5</accession>
<evidence type="ECO:0000256" key="1">
    <source>
        <dbReference type="ARBA" id="ARBA00004141"/>
    </source>
</evidence>
<evidence type="ECO:0000256" key="2">
    <source>
        <dbReference type="ARBA" id="ARBA00022676"/>
    </source>
</evidence>
<feature type="transmembrane region" description="Helical" evidence="16">
    <location>
        <begin position="64"/>
        <end position="82"/>
    </location>
</feature>
<dbReference type="GO" id="GO:0008955">
    <property type="term" value="F:peptidoglycan glycosyltransferase activity"/>
    <property type="evidence" value="ECO:0007669"/>
    <property type="project" value="UniProtKB-EC"/>
</dbReference>
<comment type="catalytic activity">
    <reaction evidence="15">
        <text>[GlcNAc-(1-&gt;4)-Mur2Ac(oyl-L-Ala-gamma-D-Glu-L-Lys-D-Ala-D-Ala)](n)-di-trans,octa-cis-undecaprenyl diphosphate + beta-D-GlcNAc-(1-&gt;4)-Mur2Ac(oyl-L-Ala-gamma-D-Glu-L-Lys-D-Ala-D-Ala)-di-trans,octa-cis-undecaprenyl diphosphate = [GlcNAc-(1-&gt;4)-Mur2Ac(oyl-L-Ala-gamma-D-Glu-L-Lys-D-Ala-D-Ala)](n+1)-di-trans,octa-cis-undecaprenyl diphosphate + di-trans,octa-cis-undecaprenyl diphosphate + H(+)</text>
        <dbReference type="Rhea" id="RHEA:23708"/>
        <dbReference type="Rhea" id="RHEA-COMP:9602"/>
        <dbReference type="Rhea" id="RHEA-COMP:9603"/>
        <dbReference type="ChEBI" id="CHEBI:15378"/>
        <dbReference type="ChEBI" id="CHEBI:58405"/>
        <dbReference type="ChEBI" id="CHEBI:60033"/>
        <dbReference type="ChEBI" id="CHEBI:78435"/>
        <dbReference type="EC" id="2.4.99.28"/>
    </reaction>
</comment>
<comment type="subcellular location">
    <subcellularLocation>
        <location evidence="1">Membrane</location>
        <topology evidence="1">Multi-pass membrane protein</topology>
    </subcellularLocation>
</comment>
<feature type="transmembrane region" description="Helical" evidence="16">
    <location>
        <begin position="7"/>
        <end position="28"/>
    </location>
</feature>
<evidence type="ECO:0000256" key="5">
    <source>
        <dbReference type="ARBA" id="ARBA00022960"/>
    </source>
</evidence>
<keyword evidence="3" id="KW-0808">Transferase</keyword>
<feature type="transmembrane region" description="Helical" evidence="16">
    <location>
        <begin position="123"/>
        <end position="140"/>
    </location>
</feature>
<keyword evidence="7 16" id="KW-1133">Transmembrane helix</keyword>
<keyword evidence="5" id="KW-0133">Cell shape</keyword>
<evidence type="ECO:0000313" key="17">
    <source>
        <dbReference type="EMBL" id="KKP45549.1"/>
    </source>
</evidence>
<comment type="similarity">
    <text evidence="11">Belongs to the SEDS family. FtsW subfamily.</text>
</comment>
<evidence type="ECO:0000256" key="13">
    <source>
        <dbReference type="ARBA" id="ARBA00041418"/>
    </source>
</evidence>
<keyword evidence="6" id="KW-0573">Peptidoglycan synthesis</keyword>
<feature type="transmembrane region" description="Helical" evidence="16">
    <location>
        <begin position="168"/>
        <end position="186"/>
    </location>
</feature>
<dbReference type="GO" id="GO:0032153">
    <property type="term" value="C:cell division site"/>
    <property type="evidence" value="ECO:0007669"/>
    <property type="project" value="TreeGrafter"/>
</dbReference>
<evidence type="ECO:0000256" key="4">
    <source>
        <dbReference type="ARBA" id="ARBA00022692"/>
    </source>
</evidence>
<proteinExistence type="inferred from homology"/>
<keyword evidence="2" id="KW-0328">Glycosyltransferase</keyword>
<evidence type="ECO:0000256" key="11">
    <source>
        <dbReference type="ARBA" id="ARBA00038053"/>
    </source>
</evidence>
<evidence type="ECO:0000256" key="9">
    <source>
        <dbReference type="ARBA" id="ARBA00032370"/>
    </source>
</evidence>
<dbReference type="STRING" id="1618566.UR35_C0001G0146"/>
<evidence type="ECO:0000256" key="7">
    <source>
        <dbReference type="ARBA" id="ARBA00022989"/>
    </source>
</evidence>
<dbReference type="PANTHER" id="PTHR30474">
    <property type="entry name" value="CELL CYCLE PROTEIN"/>
    <property type="match status" value="1"/>
</dbReference>
<evidence type="ECO:0000313" key="18">
    <source>
        <dbReference type="Proteomes" id="UP000034778"/>
    </source>
</evidence>
<dbReference type="GO" id="GO:0051301">
    <property type="term" value="P:cell division"/>
    <property type="evidence" value="ECO:0007669"/>
    <property type="project" value="InterPro"/>
</dbReference>
<name>A0A0F9ZMW5_9BACT</name>
<comment type="caution">
    <text evidence="17">The sequence shown here is derived from an EMBL/GenBank/DDBJ whole genome shotgun (WGS) entry which is preliminary data.</text>
</comment>
<dbReference type="GO" id="GO:0015648">
    <property type="term" value="F:lipid-linked peptidoglycan transporter activity"/>
    <property type="evidence" value="ECO:0007669"/>
    <property type="project" value="TreeGrafter"/>
</dbReference>
<evidence type="ECO:0000256" key="14">
    <source>
        <dbReference type="ARBA" id="ARBA00044770"/>
    </source>
</evidence>
<dbReference type="AlphaFoldDB" id="A0A0F9ZMW5"/>
<organism evidence="17 18">
    <name type="scientific">Candidatus Woesebacteria bacterium GW2011_GWB1_33_22</name>
    <dbReference type="NCBI Taxonomy" id="1618566"/>
    <lineage>
        <taxon>Bacteria</taxon>
        <taxon>Candidatus Woeseibacteriota</taxon>
    </lineage>
</organism>
<sequence length="345" mass="38070">MLQKFDWLLVIPIFLLLVFSFFILNSISPLSFPSYYWYIGLGILAFLFFSLFDFEIVSAFSKYFYILSILLLVITLIIGQVTRGTVRWIPLGSVSIQPSEIVRPFLLIFFANYITQKKLNFKRLLQIIILMGFPLILILIQPSLGVTALTAIGFLGLFLASEIDKKSILYIVFSILVIAPFIFLVLKPYQQNRLTAFLDPSKDPQGAGYNAIQSTISVGSGKFLGRGLGRGVGTQLAFLPEHSTDFIFASIAEEMGFVGAVVLLVLTFSLLYRLIRYTENAINIPARLFLGGLVLTLFAQVTVHVGMNMGLFPITGVPYPLVSAGGSSLLATMTSLGIAMGTKKS</sequence>
<protein>
    <recommendedName>
        <fullName evidence="12">Probable peptidoglycan glycosyltransferase FtsW</fullName>
        <ecNumber evidence="14">2.4.99.28</ecNumber>
    </recommendedName>
    <alternativeName>
        <fullName evidence="13">Cell division protein FtsW</fullName>
    </alternativeName>
    <alternativeName>
        <fullName evidence="10">Cell wall polymerase</fullName>
    </alternativeName>
    <alternativeName>
        <fullName evidence="9">Peptidoglycan polymerase</fullName>
    </alternativeName>
</protein>
<gene>
    <name evidence="17" type="ORF">UR35_C0001G0146</name>
</gene>
<dbReference type="InterPro" id="IPR001182">
    <property type="entry name" value="FtsW/RodA"/>
</dbReference>
<reference evidence="17 18" key="1">
    <citation type="journal article" date="2015" name="Nature">
        <title>rRNA introns, odd ribosomes, and small enigmatic genomes across a large radiation of phyla.</title>
        <authorList>
            <person name="Brown C.T."/>
            <person name="Hug L.A."/>
            <person name="Thomas B.C."/>
            <person name="Sharon I."/>
            <person name="Castelle C.J."/>
            <person name="Singh A."/>
            <person name="Wilkins M.J."/>
            <person name="Williams K.H."/>
            <person name="Banfield J.F."/>
        </authorList>
    </citation>
    <scope>NUCLEOTIDE SEQUENCE [LARGE SCALE GENOMIC DNA]</scope>
</reference>
<dbReference type="GO" id="GO:0009252">
    <property type="term" value="P:peptidoglycan biosynthetic process"/>
    <property type="evidence" value="ECO:0007669"/>
    <property type="project" value="UniProtKB-KW"/>
</dbReference>
<feature type="transmembrane region" description="Helical" evidence="16">
    <location>
        <begin position="255"/>
        <end position="275"/>
    </location>
</feature>
<evidence type="ECO:0000256" key="8">
    <source>
        <dbReference type="ARBA" id="ARBA00023136"/>
    </source>
</evidence>
<evidence type="ECO:0000256" key="16">
    <source>
        <dbReference type="SAM" id="Phobius"/>
    </source>
</evidence>
<evidence type="ECO:0000256" key="15">
    <source>
        <dbReference type="ARBA" id="ARBA00049902"/>
    </source>
</evidence>
<dbReference type="EC" id="2.4.99.28" evidence="14"/>
<dbReference type="EMBL" id="LBOW01000001">
    <property type="protein sequence ID" value="KKP45549.1"/>
    <property type="molecule type" value="Genomic_DNA"/>
</dbReference>
<feature type="transmembrane region" description="Helical" evidence="16">
    <location>
        <begin position="319"/>
        <end position="339"/>
    </location>
</feature>
<feature type="transmembrane region" description="Helical" evidence="16">
    <location>
        <begin position="287"/>
        <end position="307"/>
    </location>
</feature>
<dbReference type="GO" id="GO:0008360">
    <property type="term" value="P:regulation of cell shape"/>
    <property type="evidence" value="ECO:0007669"/>
    <property type="project" value="UniProtKB-KW"/>
</dbReference>
<keyword evidence="4 16" id="KW-0812">Transmembrane</keyword>
<evidence type="ECO:0000256" key="12">
    <source>
        <dbReference type="ARBA" id="ARBA00041185"/>
    </source>
</evidence>
<dbReference type="Pfam" id="PF01098">
    <property type="entry name" value="FTSW_RODA_SPOVE"/>
    <property type="match status" value="1"/>
</dbReference>
<evidence type="ECO:0000256" key="6">
    <source>
        <dbReference type="ARBA" id="ARBA00022984"/>
    </source>
</evidence>
<evidence type="ECO:0000256" key="3">
    <source>
        <dbReference type="ARBA" id="ARBA00022679"/>
    </source>
</evidence>
<feature type="transmembrane region" description="Helical" evidence="16">
    <location>
        <begin position="34"/>
        <end position="52"/>
    </location>
</feature>
<dbReference type="Proteomes" id="UP000034778">
    <property type="component" value="Unassembled WGS sequence"/>
</dbReference>
<dbReference type="GO" id="GO:0005886">
    <property type="term" value="C:plasma membrane"/>
    <property type="evidence" value="ECO:0007669"/>
    <property type="project" value="TreeGrafter"/>
</dbReference>
<keyword evidence="8 16" id="KW-0472">Membrane</keyword>
<evidence type="ECO:0000256" key="10">
    <source>
        <dbReference type="ARBA" id="ARBA00033270"/>
    </source>
</evidence>